<dbReference type="Gene3D" id="1.10.630.10">
    <property type="entry name" value="Cytochrome P450"/>
    <property type="match status" value="1"/>
</dbReference>
<dbReference type="InterPro" id="IPR036396">
    <property type="entry name" value="Cyt_P450_sf"/>
</dbReference>
<name>A0A1B5Z819_TRISU</name>
<comment type="caution">
    <text evidence="2">The sequence shown here is derived from an EMBL/GenBank/DDBJ whole genome shotgun (WGS) entry which is preliminary data.</text>
</comment>
<feature type="non-terminal residue" evidence="2">
    <location>
        <position position="1"/>
    </location>
</feature>
<dbReference type="PRINTS" id="PR00463">
    <property type="entry name" value="EP450I"/>
</dbReference>
<dbReference type="AlphaFoldDB" id="A0A1B5Z819"/>
<dbReference type="GO" id="GO:0016705">
    <property type="term" value="F:oxidoreductase activity, acting on paired donors, with incorporation or reduction of molecular oxygen"/>
    <property type="evidence" value="ECO:0007669"/>
    <property type="project" value="InterPro"/>
</dbReference>
<dbReference type="SUPFAM" id="SSF48264">
    <property type="entry name" value="Cytochrome P450"/>
    <property type="match status" value="1"/>
</dbReference>
<comment type="cofactor">
    <cofactor evidence="1">
        <name>heme</name>
        <dbReference type="ChEBI" id="CHEBI:30413"/>
    </cofactor>
</comment>
<dbReference type="PANTHER" id="PTHR47949">
    <property type="entry name" value="CYTOCHROME P450 703A2-RELATED-RELATED"/>
    <property type="match status" value="1"/>
</dbReference>
<keyword evidence="1" id="KW-0479">Metal-binding</keyword>
<evidence type="ECO:0000313" key="3">
    <source>
        <dbReference type="Proteomes" id="UP000242715"/>
    </source>
</evidence>
<dbReference type="GO" id="GO:0005506">
    <property type="term" value="F:iron ion binding"/>
    <property type="evidence" value="ECO:0007669"/>
    <property type="project" value="InterPro"/>
</dbReference>
<sequence length="210" mass="23614">ELTLAAVDNPSNAVEWGLAEMINQPELLKKATEELDSIVGKERMVQEYDFPKLNYVKACAREAFRRHPICDFNLPHVAMKDTVVSNYFIPKGSHVYLRRQGLGLNPKVWNELLKFKPERHLKIDGSNLSLKDSSLEFIKFGTGRRGCSGIMLGSSMTIMLFARLLHGFTWSVPPNQSSIDLSESHGGTTKAKPLVAVAKPRLPIEAYRLY</sequence>
<dbReference type="Pfam" id="PF00067">
    <property type="entry name" value="p450"/>
    <property type="match status" value="1"/>
</dbReference>
<feature type="binding site" description="axial binding residue" evidence="1">
    <location>
        <position position="147"/>
    </location>
    <ligand>
        <name>heme</name>
        <dbReference type="ChEBI" id="CHEBI:30413"/>
    </ligand>
    <ligandPart>
        <name>Fe</name>
        <dbReference type="ChEBI" id="CHEBI:18248"/>
    </ligandPart>
</feature>
<dbReference type="GO" id="GO:0004497">
    <property type="term" value="F:monooxygenase activity"/>
    <property type="evidence" value="ECO:0007669"/>
    <property type="project" value="InterPro"/>
</dbReference>
<keyword evidence="1" id="KW-0349">Heme</keyword>
<dbReference type="Proteomes" id="UP000242715">
    <property type="component" value="Unassembled WGS sequence"/>
</dbReference>
<dbReference type="InterPro" id="IPR051382">
    <property type="entry name" value="CYP450_AA/FA_Hydroxylases"/>
</dbReference>
<evidence type="ECO:0000256" key="1">
    <source>
        <dbReference type="PIRSR" id="PIRSR602401-1"/>
    </source>
</evidence>
<keyword evidence="1" id="KW-0408">Iron</keyword>
<dbReference type="GO" id="GO:0020037">
    <property type="term" value="F:heme binding"/>
    <property type="evidence" value="ECO:0007669"/>
    <property type="project" value="InterPro"/>
</dbReference>
<reference evidence="3" key="1">
    <citation type="journal article" date="2017" name="Front. Plant Sci.">
        <title>Climate Clever Clovers: New Paradigm to Reduce the Environmental Footprint of Ruminants by Breeding Low Methanogenic Forages Utilizing Haplotype Variation.</title>
        <authorList>
            <person name="Kaur P."/>
            <person name="Appels R."/>
            <person name="Bayer P.E."/>
            <person name="Keeble-Gagnere G."/>
            <person name="Wang J."/>
            <person name="Hirakawa H."/>
            <person name="Shirasawa K."/>
            <person name="Vercoe P."/>
            <person name="Stefanova K."/>
            <person name="Durmic Z."/>
            <person name="Nichols P."/>
            <person name="Revell C."/>
            <person name="Isobe S.N."/>
            <person name="Edwards D."/>
            <person name="Erskine W."/>
        </authorList>
    </citation>
    <scope>NUCLEOTIDE SEQUENCE [LARGE SCALE GENOMIC DNA]</scope>
    <source>
        <strain evidence="3">cv. Daliak</strain>
    </source>
</reference>
<organism evidence="2 3">
    <name type="scientific">Trifolium subterraneum</name>
    <name type="common">Subterranean clover</name>
    <dbReference type="NCBI Taxonomy" id="3900"/>
    <lineage>
        <taxon>Eukaryota</taxon>
        <taxon>Viridiplantae</taxon>
        <taxon>Streptophyta</taxon>
        <taxon>Embryophyta</taxon>
        <taxon>Tracheophyta</taxon>
        <taxon>Spermatophyta</taxon>
        <taxon>Magnoliopsida</taxon>
        <taxon>eudicotyledons</taxon>
        <taxon>Gunneridae</taxon>
        <taxon>Pentapetalae</taxon>
        <taxon>rosids</taxon>
        <taxon>fabids</taxon>
        <taxon>Fabales</taxon>
        <taxon>Fabaceae</taxon>
        <taxon>Papilionoideae</taxon>
        <taxon>50 kb inversion clade</taxon>
        <taxon>NPAAA clade</taxon>
        <taxon>Hologalegina</taxon>
        <taxon>IRL clade</taxon>
        <taxon>Trifolieae</taxon>
        <taxon>Trifolium</taxon>
    </lineage>
</organism>
<dbReference type="InterPro" id="IPR002401">
    <property type="entry name" value="Cyt_P450_E_grp-I"/>
</dbReference>
<dbReference type="InterPro" id="IPR001128">
    <property type="entry name" value="Cyt_P450"/>
</dbReference>
<dbReference type="OrthoDB" id="2789670at2759"/>
<evidence type="ECO:0000313" key="2">
    <source>
        <dbReference type="EMBL" id="GAU10255.1"/>
    </source>
</evidence>
<proteinExistence type="predicted"/>
<keyword evidence="3" id="KW-1185">Reference proteome</keyword>
<dbReference type="EMBL" id="BCLP01044135">
    <property type="protein sequence ID" value="GAU10255.1"/>
    <property type="molecule type" value="Genomic_DNA"/>
</dbReference>
<protein>
    <submittedName>
        <fullName evidence="2">Uncharacterized protein</fullName>
    </submittedName>
</protein>
<gene>
    <name evidence="2" type="ORF">TSUD_420300</name>
</gene>
<accession>A0A1B5Z819</accession>
<dbReference type="PANTHER" id="PTHR47949:SF4">
    <property type="entry name" value="TYROSINE N-MONOOXYGENASE"/>
    <property type="match status" value="1"/>
</dbReference>